<dbReference type="InterPro" id="IPR011990">
    <property type="entry name" value="TPR-like_helical_dom_sf"/>
</dbReference>
<gene>
    <name evidence="8" type="ordered locus">Snas_4482</name>
</gene>
<dbReference type="InterPro" id="IPR016032">
    <property type="entry name" value="Sig_transdc_resp-reg_C-effctor"/>
</dbReference>
<dbReference type="Pfam" id="PF00486">
    <property type="entry name" value="Trans_reg_C"/>
    <property type="match status" value="1"/>
</dbReference>
<organism evidence="8 9">
    <name type="scientific">Stackebrandtia nassauensis (strain DSM 44728 / CIP 108903 / NRRL B-16338 / NBRC 102104 / LLR-40K-21)</name>
    <dbReference type="NCBI Taxonomy" id="446470"/>
    <lineage>
        <taxon>Bacteria</taxon>
        <taxon>Bacillati</taxon>
        <taxon>Actinomycetota</taxon>
        <taxon>Actinomycetes</taxon>
        <taxon>Glycomycetales</taxon>
        <taxon>Glycomycetaceae</taxon>
        <taxon>Stackebrandtia</taxon>
    </lineage>
</organism>
<dbReference type="Pfam" id="PF03704">
    <property type="entry name" value="BTAD"/>
    <property type="match status" value="1"/>
</dbReference>
<dbReference type="PRINTS" id="PR00364">
    <property type="entry name" value="DISEASERSIST"/>
</dbReference>
<feature type="domain" description="OmpR/PhoB-type" evidence="7">
    <location>
        <begin position="1"/>
        <end position="96"/>
    </location>
</feature>
<dbReference type="Gene3D" id="3.40.50.300">
    <property type="entry name" value="P-loop containing nucleotide triphosphate hydrolases"/>
    <property type="match status" value="1"/>
</dbReference>
<dbReference type="eggNOG" id="COG3629">
    <property type="taxonomic scope" value="Bacteria"/>
</dbReference>
<dbReference type="EMBL" id="CP001778">
    <property type="protein sequence ID" value="ADD44127.1"/>
    <property type="molecule type" value="Genomic_DNA"/>
</dbReference>
<dbReference type="GO" id="GO:0003677">
    <property type="term" value="F:DNA binding"/>
    <property type="evidence" value="ECO:0007669"/>
    <property type="project" value="UniProtKB-UniRule"/>
</dbReference>
<dbReference type="HOGENOM" id="CLU_004665_2_0_11"/>
<reference evidence="8 9" key="1">
    <citation type="journal article" date="2009" name="Stand. Genomic Sci.">
        <title>Complete genome sequence of Stackebrandtia nassauensis type strain (LLR-40K-21).</title>
        <authorList>
            <person name="Munk C."/>
            <person name="Lapidus A."/>
            <person name="Copeland A."/>
            <person name="Jando M."/>
            <person name="Mayilraj S."/>
            <person name="Glavina Del Rio T."/>
            <person name="Nolan M."/>
            <person name="Chen F."/>
            <person name="Lucas S."/>
            <person name="Tice H."/>
            <person name="Cheng J.F."/>
            <person name="Han C."/>
            <person name="Detter J.C."/>
            <person name="Bruce D."/>
            <person name="Goodwin L."/>
            <person name="Chain P."/>
            <person name="Pitluck S."/>
            <person name="Goker M."/>
            <person name="Ovchinikova G."/>
            <person name="Pati A."/>
            <person name="Ivanova N."/>
            <person name="Mavromatis K."/>
            <person name="Chen A."/>
            <person name="Palaniappan K."/>
            <person name="Land M."/>
            <person name="Hauser L."/>
            <person name="Chang Y.J."/>
            <person name="Jeffries C.D."/>
            <person name="Bristow J."/>
            <person name="Eisen J.A."/>
            <person name="Markowitz V."/>
            <person name="Hugenholtz P."/>
            <person name="Kyrpides N.C."/>
            <person name="Klenk H.P."/>
        </authorList>
    </citation>
    <scope>NUCLEOTIDE SEQUENCE [LARGE SCALE GENOMIC DNA]</scope>
    <source>
        <strain evidence="9">DSM 44728 / CIP 108903 / NRRL B-16338 / NBRC 102104 / LLR-40K-21</strain>
    </source>
</reference>
<dbReference type="PROSITE" id="PS51755">
    <property type="entry name" value="OMPR_PHOB"/>
    <property type="match status" value="1"/>
</dbReference>
<dbReference type="OrthoDB" id="4507225at2"/>
<dbReference type="Gene3D" id="1.10.10.10">
    <property type="entry name" value="Winged helix-like DNA-binding domain superfamily/Winged helix DNA-binding domain"/>
    <property type="match status" value="1"/>
</dbReference>
<dbReference type="InterPro" id="IPR005158">
    <property type="entry name" value="BTAD"/>
</dbReference>
<feature type="DNA-binding region" description="OmpR/PhoB-type" evidence="6">
    <location>
        <begin position="1"/>
        <end position="96"/>
    </location>
</feature>
<dbReference type="SUPFAM" id="SSF46894">
    <property type="entry name" value="C-terminal effector domain of the bipartite response regulators"/>
    <property type="match status" value="1"/>
</dbReference>
<keyword evidence="5" id="KW-0802">TPR repeat</keyword>
<dbReference type="Gene3D" id="1.25.40.10">
    <property type="entry name" value="Tetratricopeptide repeat domain"/>
    <property type="match status" value="3"/>
</dbReference>
<evidence type="ECO:0000256" key="6">
    <source>
        <dbReference type="PROSITE-ProRule" id="PRU01091"/>
    </source>
</evidence>
<dbReference type="Pfam" id="PF00931">
    <property type="entry name" value="NB-ARC"/>
    <property type="match status" value="1"/>
</dbReference>
<dbReference type="InterPro" id="IPR036388">
    <property type="entry name" value="WH-like_DNA-bd_sf"/>
</dbReference>
<evidence type="ECO:0000256" key="3">
    <source>
        <dbReference type="ARBA" id="ARBA00023125"/>
    </source>
</evidence>
<keyword evidence="3 6" id="KW-0238">DNA-binding</keyword>
<evidence type="ECO:0000313" key="8">
    <source>
        <dbReference type="EMBL" id="ADD44127.1"/>
    </source>
</evidence>
<keyword evidence="4" id="KW-0804">Transcription</keyword>
<evidence type="ECO:0000256" key="1">
    <source>
        <dbReference type="ARBA" id="ARBA00005820"/>
    </source>
</evidence>
<dbReference type="SMART" id="SM00028">
    <property type="entry name" value="TPR"/>
    <property type="match status" value="6"/>
</dbReference>
<dbReference type="InterPro" id="IPR002182">
    <property type="entry name" value="NB-ARC"/>
</dbReference>
<evidence type="ECO:0000256" key="4">
    <source>
        <dbReference type="ARBA" id="ARBA00023163"/>
    </source>
</evidence>
<evidence type="ECO:0000259" key="7">
    <source>
        <dbReference type="PROSITE" id="PS51755"/>
    </source>
</evidence>
<dbReference type="SMART" id="SM01043">
    <property type="entry name" value="BTAD"/>
    <property type="match status" value="1"/>
</dbReference>
<dbReference type="CDD" id="cd15831">
    <property type="entry name" value="BTAD"/>
    <property type="match status" value="1"/>
</dbReference>
<dbReference type="PANTHER" id="PTHR35807">
    <property type="entry name" value="TRANSCRIPTIONAL REGULATOR REDD-RELATED"/>
    <property type="match status" value="1"/>
</dbReference>
<evidence type="ECO:0000313" key="9">
    <source>
        <dbReference type="Proteomes" id="UP000000844"/>
    </source>
</evidence>
<keyword evidence="9" id="KW-1185">Reference proteome</keyword>
<feature type="repeat" description="TPR" evidence="5">
    <location>
        <begin position="851"/>
        <end position="884"/>
    </location>
</feature>
<dbReference type="InterPro" id="IPR051677">
    <property type="entry name" value="AfsR-DnrI-RedD_regulator"/>
</dbReference>
<dbReference type="Pfam" id="PF13424">
    <property type="entry name" value="TPR_12"/>
    <property type="match status" value="1"/>
</dbReference>
<dbReference type="SMART" id="SM00862">
    <property type="entry name" value="Trans_reg_C"/>
    <property type="match status" value="1"/>
</dbReference>
<keyword evidence="2" id="KW-0805">Transcription regulation</keyword>
<dbReference type="GO" id="GO:0006355">
    <property type="term" value="P:regulation of DNA-templated transcription"/>
    <property type="evidence" value="ECO:0007669"/>
    <property type="project" value="InterPro"/>
</dbReference>
<protein>
    <submittedName>
        <fullName evidence="8">Transcriptional regulator, SARP family</fullName>
    </submittedName>
</protein>
<sequence>MLQFRVLGPMEVCCDGQVVPTGGGRSKAVLAALLLHANKTVSRPRLIELVWADAPDSVDSNLRSYLAKLRKKLHIPGEDASRLVADPHGFRVVVDEGELDLAEFDALASRGEQALAAEDPATAADCFTRALALWRGPALGGVLVEPNLAAAVAHVEERREHIELRNFEARLALGQHGELIGELRGLISARPLREKPVALLMLALYRSGRQKEALELYRQTRARFRDELGCDPGKNLTELHRRILSADAGLDAPRPAVAVAAAPARVVPSQLPADVPAFTGRQPELAALRQLSRGCLDAEAAGSVVVCALDGMPGIGKTTLAVHAARLLAPDFPDGQLFLDLHGFSGAGERVEPGDALDRMLRALGLAVEDIPAEVEDRAALYRSLLSDRRLLIVLDNAADEAQLRPLLPGGSRCLVIVTSRRRMSALDEVTPIPLDVMSADEATALFLDAAATTGLDDTAAGIVAEVVETCGRLPLAVRIAAARLRSRPNWTLADLRDRLARDGELLSKLEFGQRSVRVAFEMSYRELDERHAHLFRLLGLAPGSDLSVGAVCALLGEAAAHEVETRLEDLVDAHLLRSRRPGRYAFHDLLRAYAVNLTESTDPAELRAEAVERIVDYHVHTAHRATLRLDPLRRVTPLPPLHDAVKPAEFVDSRAARDWFDEELATLKAVLRLTETRRLDESTYQLVWAMETYLSRRGLWADWERFQRQAIAAAERLGDLPRQAYAHRVLGRPLTQLSRYPEACAEFSKAVALFKQLDDPVGQADSHRGLAWAYSRTGDRQRGLENVMESLVLYRKAGNQRRVAHALNGVGWQHALAGEYPQTLDYCGQAIEIFAELTKQHGHHDAHAEAETWDSLGYAHHHLGNHTEAITCYRTALDLLEDVEDRYFTTEVLTNLGDVYLSEDDRDAARRVWSQALTTLDELGHPYADKVRSRLATLDE</sequence>
<dbReference type="STRING" id="446470.Snas_4482"/>
<name>D3Q578_STANL</name>
<comment type="similarity">
    <text evidence="1">Belongs to the AfsR/DnrI/RedD regulatory family.</text>
</comment>
<dbReference type="GO" id="GO:0043531">
    <property type="term" value="F:ADP binding"/>
    <property type="evidence" value="ECO:0007669"/>
    <property type="project" value="InterPro"/>
</dbReference>
<dbReference type="InterPro" id="IPR001867">
    <property type="entry name" value="OmpR/PhoB-type_DNA-bd"/>
</dbReference>
<dbReference type="PROSITE" id="PS50005">
    <property type="entry name" value="TPR"/>
    <property type="match status" value="1"/>
</dbReference>
<dbReference type="KEGG" id="sna:Snas_4482"/>
<dbReference type="PANTHER" id="PTHR35807:SF1">
    <property type="entry name" value="TRANSCRIPTIONAL REGULATOR REDD"/>
    <property type="match status" value="1"/>
</dbReference>
<evidence type="ECO:0000256" key="5">
    <source>
        <dbReference type="PROSITE-ProRule" id="PRU00339"/>
    </source>
</evidence>
<dbReference type="RefSeq" id="WP_013019698.1">
    <property type="nucleotide sequence ID" value="NC_013947.1"/>
</dbReference>
<dbReference type="InterPro" id="IPR027417">
    <property type="entry name" value="P-loop_NTPase"/>
</dbReference>
<dbReference type="SUPFAM" id="SSF48452">
    <property type="entry name" value="TPR-like"/>
    <property type="match status" value="2"/>
</dbReference>
<dbReference type="InterPro" id="IPR019734">
    <property type="entry name" value="TPR_rpt"/>
</dbReference>
<evidence type="ECO:0000256" key="2">
    <source>
        <dbReference type="ARBA" id="ARBA00023015"/>
    </source>
</evidence>
<dbReference type="eggNOG" id="COG3903">
    <property type="taxonomic scope" value="Bacteria"/>
</dbReference>
<dbReference type="SUPFAM" id="SSF52540">
    <property type="entry name" value="P-loop containing nucleoside triphosphate hydrolases"/>
    <property type="match status" value="1"/>
</dbReference>
<dbReference type="Proteomes" id="UP000000844">
    <property type="component" value="Chromosome"/>
</dbReference>
<dbReference type="AlphaFoldDB" id="D3Q578"/>
<accession>D3Q578</accession>
<dbReference type="GO" id="GO:0000160">
    <property type="term" value="P:phosphorelay signal transduction system"/>
    <property type="evidence" value="ECO:0007669"/>
    <property type="project" value="InterPro"/>
</dbReference>
<proteinExistence type="inferred from homology"/>